<feature type="compositionally biased region" description="Low complexity" evidence="5">
    <location>
        <begin position="300"/>
        <end position="317"/>
    </location>
</feature>
<dbReference type="FunCoup" id="A0A2P6N6L2">
    <property type="interactions" value="462"/>
</dbReference>
<keyword evidence="4" id="KW-0963">Cytoplasm</keyword>
<dbReference type="InterPro" id="IPR011990">
    <property type="entry name" value="TPR-like_helical_dom_sf"/>
</dbReference>
<evidence type="ECO:0000256" key="5">
    <source>
        <dbReference type="SAM" id="MobiDB-lite"/>
    </source>
</evidence>
<dbReference type="EMBL" id="MDYQ01000178">
    <property type="protein sequence ID" value="PRP79594.1"/>
    <property type="molecule type" value="Genomic_DNA"/>
</dbReference>
<proteinExistence type="inferred from homology"/>
<dbReference type="PANTHER" id="PTHR12875:SF0">
    <property type="entry name" value="GOLGI TO ER TRAFFIC PROTEIN 4 HOMOLOG"/>
    <property type="match status" value="1"/>
</dbReference>
<organism evidence="6 7">
    <name type="scientific">Planoprotostelium fungivorum</name>
    <dbReference type="NCBI Taxonomy" id="1890364"/>
    <lineage>
        <taxon>Eukaryota</taxon>
        <taxon>Amoebozoa</taxon>
        <taxon>Evosea</taxon>
        <taxon>Variosea</taxon>
        <taxon>Cavosteliida</taxon>
        <taxon>Cavosteliaceae</taxon>
        <taxon>Planoprotostelium</taxon>
    </lineage>
</organism>
<dbReference type="STRING" id="1890364.A0A2P6N6L2"/>
<feature type="region of interest" description="Disordered" evidence="5">
    <location>
        <begin position="300"/>
        <end position="330"/>
    </location>
</feature>
<dbReference type="Gene3D" id="1.25.40.10">
    <property type="entry name" value="Tetratricopeptide repeat domain"/>
    <property type="match status" value="1"/>
</dbReference>
<accession>A0A2P6N6L2</accession>
<evidence type="ECO:0000256" key="3">
    <source>
        <dbReference type="ARBA" id="ARBA00022448"/>
    </source>
</evidence>
<evidence type="ECO:0000256" key="4">
    <source>
        <dbReference type="ARBA" id="ARBA00022490"/>
    </source>
</evidence>
<keyword evidence="7" id="KW-1185">Reference proteome</keyword>
<dbReference type="FunFam" id="1.25.40.10:FF:000060">
    <property type="entry name" value="Golgi to ER traffic protein 4 homolog"/>
    <property type="match status" value="1"/>
</dbReference>
<comment type="caution">
    <text evidence="6">The sequence shown here is derived from an EMBL/GenBank/DDBJ whole genome shotgun (WGS) entry which is preliminary data.</text>
</comment>
<reference evidence="6 7" key="1">
    <citation type="journal article" date="2018" name="Genome Biol. Evol.">
        <title>Multiple Roots of Fruiting Body Formation in Amoebozoa.</title>
        <authorList>
            <person name="Hillmann F."/>
            <person name="Forbes G."/>
            <person name="Novohradska S."/>
            <person name="Ferling I."/>
            <person name="Riege K."/>
            <person name="Groth M."/>
            <person name="Westermann M."/>
            <person name="Marz M."/>
            <person name="Spaller T."/>
            <person name="Winckler T."/>
            <person name="Schaap P."/>
            <person name="Glockner G."/>
        </authorList>
    </citation>
    <scope>NUCLEOTIDE SEQUENCE [LARGE SCALE GENOMIC DNA]</scope>
    <source>
        <strain evidence="6 7">Jena</strain>
    </source>
</reference>
<dbReference type="AlphaFoldDB" id="A0A2P6N6L2"/>
<gene>
    <name evidence="6" type="ORF">PROFUN_14528</name>
</gene>
<evidence type="ECO:0000313" key="6">
    <source>
        <dbReference type="EMBL" id="PRP79594.1"/>
    </source>
</evidence>
<name>A0A2P6N6L2_9EUKA</name>
<comment type="subcellular location">
    <subcellularLocation>
        <location evidence="1">Cytoplasm</location>
        <location evidence="1">Cytosol</location>
    </subcellularLocation>
</comment>
<comment type="similarity">
    <text evidence="2">Belongs to the GET4 family.</text>
</comment>
<protein>
    <submittedName>
        <fullName evidence="6">Golgi to ER traffic protein</fullName>
    </submittedName>
</protein>
<evidence type="ECO:0000256" key="1">
    <source>
        <dbReference type="ARBA" id="ARBA00004514"/>
    </source>
</evidence>
<sequence>MGDARIDNVLKRLEANVKDGNYYEAQQMIKTLYFRHKNRGKYDQVYELLFGGASVMLQHGHVNEGADLSNLLIQTYSETHHPVDDDAVDRLSQLFSLFDEKQKSVSGTEVKEDEEVRKAKDSFAVTALKWTKKKYPKGDPRLYTLFAKDAQRWKRYEKSQKYFLHSDSPRDFANMLSEWSSNGYSSEKDLYIARAVLQYLAEGNLKDANVVFTSFIETCPTTPLINFIRFLLCTLEREAAPLFQKLRKVYQPSLDRDDTFDEYLDQIGFNFYKIRPPRAAPNNMFSGLLQSLMGNGPPMGGMNMASPSLLSGSPMPSEGNEEDLPTDDVD</sequence>
<evidence type="ECO:0000256" key="2">
    <source>
        <dbReference type="ARBA" id="ARBA00005351"/>
    </source>
</evidence>
<keyword evidence="3" id="KW-0813">Transport</keyword>
<evidence type="ECO:0000313" key="7">
    <source>
        <dbReference type="Proteomes" id="UP000241769"/>
    </source>
</evidence>
<dbReference type="Proteomes" id="UP000241769">
    <property type="component" value="Unassembled WGS sequence"/>
</dbReference>
<dbReference type="InParanoid" id="A0A2P6N6L2"/>
<dbReference type="GO" id="GO:0005829">
    <property type="term" value="C:cytosol"/>
    <property type="evidence" value="ECO:0007669"/>
    <property type="project" value="UniProtKB-SubCell"/>
</dbReference>
<feature type="compositionally biased region" description="Acidic residues" evidence="5">
    <location>
        <begin position="319"/>
        <end position="330"/>
    </location>
</feature>
<dbReference type="OrthoDB" id="10252405at2759"/>
<dbReference type="GO" id="GO:0045048">
    <property type="term" value="P:protein insertion into ER membrane"/>
    <property type="evidence" value="ECO:0007669"/>
    <property type="project" value="InterPro"/>
</dbReference>
<dbReference type="InterPro" id="IPR007317">
    <property type="entry name" value="GET4"/>
</dbReference>
<dbReference type="Pfam" id="PF04190">
    <property type="entry name" value="GET4"/>
    <property type="match status" value="1"/>
</dbReference>
<dbReference type="PANTHER" id="PTHR12875">
    <property type="entry name" value="GOLGI TO ER TRAFFIC PROTEIN 4 HOMOLOG"/>
    <property type="match status" value="1"/>
</dbReference>